<gene>
    <name evidence="2" type="ORF">L210DRAFT_3499225</name>
</gene>
<proteinExistence type="predicted"/>
<keyword evidence="3" id="KW-1185">Reference proteome</keyword>
<feature type="region of interest" description="Disordered" evidence="1">
    <location>
        <begin position="499"/>
        <end position="535"/>
    </location>
</feature>
<reference evidence="2" key="2">
    <citation type="journal article" date="2020" name="Nat. Commun.">
        <title>Large-scale genome sequencing of mycorrhizal fungi provides insights into the early evolution of symbiotic traits.</title>
        <authorList>
            <person name="Miyauchi S."/>
            <person name="Kiss E."/>
            <person name="Kuo A."/>
            <person name="Drula E."/>
            <person name="Kohler A."/>
            <person name="Sanchez-Garcia M."/>
            <person name="Morin E."/>
            <person name="Andreopoulos B."/>
            <person name="Barry K.W."/>
            <person name="Bonito G."/>
            <person name="Buee M."/>
            <person name="Carver A."/>
            <person name="Chen C."/>
            <person name="Cichocki N."/>
            <person name="Clum A."/>
            <person name="Culley D."/>
            <person name="Crous P.W."/>
            <person name="Fauchery L."/>
            <person name="Girlanda M."/>
            <person name="Hayes R.D."/>
            <person name="Keri Z."/>
            <person name="LaButti K."/>
            <person name="Lipzen A."/>
            <person name="Lombard V."/>
            <person name="Magnuson J."/>
            <person name="Maillard F."/>
            <person name="Murat C."/>
            <person name="Nolan M."/>
            <person name="Ohm R.A."/>
            <person name="Pangilinan J."/>
            <person name="Pereira M.F."/>
            <person name="Perotto S."/>
            <person name="Peter M."/>
            <person name="Pfister S."/>
            <person name="Riley R."/>
            <person name="Sitrit Y."/>
            <person name="Stielow J.B."/>
            <person name="Szollosi G."/>
            <person name="Zifcakova L."/>
            <person name="Stursova M."/>
            <person name="Spatafora J.W."/>
            <person name="Tedersoo L."/>
            <person name="Vaario L.M."/>
            <person name="Yamada A."/>
            <person name="Yan M."/>
            <person name="Wang P."/>
            <person name="Xu J."/>
            <person name="Bruns T."/>
            <person name="Baldrian P."/>
            <person name="Vilgalys R."/>
            <person name="Dunand C."/>
            <person name="Henrissat B."/>
            <person name="Grigoriev I.V."/>
            <person name="Hibbett D."/>
            <person name="Nagy L.G."/>
            <person name="Martin F.M."/>
        </authorList>
    </citation>
    <scope>NUCLEOTIDE SEQUENCE</scope>
    <source>
        <strain evidence="2">BED1</strain>
    </source>
</reference>
<feature type="region of interest" description="Disordered" evidence="1">
    <location>
        <begin position="20"/>
        <end position="42"/>
    </location>
</feature>
<dbReference type="Pfam" id="PF20414">
    <property type="entry name" value="DUF6698"/>
    <property type="match status" value="1"/>
</dbReference>
<comment type="caution">
    <text evidence="2">The sequence shown here is derived from an EMBL/GenBank/DDBJ whole genome shotgun (WGS) entry which is preliminary data.</text>
</comment>
<accession>A0AAD4GMY2</accession>
<dbReference type="AlphaFoldDB" id="A0AAD4GMY2"/>
<evidence type="ECO:0000313" key="3">
    <source>
        <dbReference type="Proteomes" id="UP001194468"/>
    </source>
</evidence>
<organism evidence="2 3">
    <name type="scientific">Boletus edulis BED1</name>
    <dbReference type="NCBI Taxonomy" id="1328754"/>
    <lineage>
        <taxon>Eukaryota</taxon>
        <taxon>Fungi</taxon>
        <taxon>Dikarya</taxon>
        <taxon>Basidiomycota</taxon>
        <taxon>Agaricomycotina</taxon>
        <taxon>Agaricomycetes</taxon>
        <taxon>Agaricomycetidae</taxon>
        <taxon>Boletales</taxon>
        <taxon>Boletineae</taxon>
        <taxon>Boletaceae</taxon>
        <taxon>Boletoideae</taxon>
        <taxon>Boletus</taxon>
    </lineage>
</organism>
<dbReference type="InterPro" id="IPR046521">
    <property type="entry name" value="DUF6698"/>
</dbReference>
<sequence>MVEDFTRAIHAVGDDSLSDIADGDEGIADGDEGIADPDSASHGASVADVGGLAANVLQELDEMRRVLAALPLDATVADLRKALGQVQLAYTHIRQDLNGVRTKYNKLQNQLAPRTRARALKAAQSGPLDTAVINVAKKYALLYHLWVPSGIFPLREYPANFDFNHPRHYQDNETRITVYAAEIYLMLPIALQTQATKYEQFEYIVSVKDRKKRVDTPVFLSLLKRDPTNPDNQYTSLAPILFQDPNRIDAQGLFKNKVLTQMACVLFDGKGVLTGKKRGGPPGRGRKLGATTVTEGMIAACCTLVTFCLVTTSFIQYEKDFEYYVELLRKPTNKEWSLGVLAHFNNAVFGGQTRSWEDDIMDQLGGIGVDNGANANISAPKSASSALNLVPSSFNHPVQPAVNLNFPNQPTIAMNPLSVVVAAQAPTDMPSISGSRNWAQAHAAIPNLGPVQAQNVHIPFANLSLANGQNSQPSGSVSATLNINTTPTVVIPALVSVPSKAPWSKKGKKPDHAQANAEEMTGVPGRATRSKAKRP</sequence>
<evidence type="ECO:0000313" key="2">
    <source>
        <dbReference type="EMBL" id="KAF8452169.1"/>
    </source>
</evidence>
<dbReference type="EMBL" id="WHUW01000001">
    <property type="protein sequence ID" value="KAF8452169.1"/>
    <property type="molecule type" value="Genomic_DNA"/>
</dbReference>
<reference evidence="2" key="1">
    <citation type="submission" date="2019-10" db="EMBL/GenBank/DDBJ databases">
        <authorList>
            <consortium name="DOE Joint Genome Institute"/>
            <person name="Kuo A."/>
            <person name="Miyauchi S."/>
            <person name="Kiss E."/>
            <person name="Drula E."/>
            <person name="Kohler A."/>
            <person name="Sanchez-Garcia M."/>
            <person name="Andreopoulos B."/>
            <person name="Barry K.W."/>
            <person name="Bonito G."/>
            <person name="Buee M."/>
            <person name="Carver A."/>
            <person name="Chen C."/>
            <person name="Cichocki N."/>
            <person name="Clum A."/>
            <person name="Culley D."/>
            <person name="Crous P.W."/>
            <person name="Fauchery L."/>
            <person name="Girlanda M."/>
            <person name="Hayes R."/>
            <person name="Keri Z."/>
            <person name="LaButti K."/>
            <person name="Lipzen A."/>
            <person name="Lombard V."/>
            <person name="Magnuson J."/>
            <person name="Maillard F."/>
            <person name="Morin E."/>
            <person name="Murat C."/>
            <person name="Nolan M."/>
            <person name="Ohm R."/>
            <person name="Pangilinan J."/>
            <person name="Pereira M."/>
            <person name="Perotto S."/>
            <person name="Peter M."/>
            <person name="Riley R."/>
            <person name="Sitrit Y."/>
            <person name="Stielow B."/>
            <person name="Szollosi G."/>
            <person name="Zifcakova L."/>
            <person name="Stursova M."/>
            <person name="Spatafora J.W."/>
            <person name="Tedersoo L."/>
            <person name="Vaario L.-M."/>
            <person name="Yamada A."/>
            <person name="Yan M."/>
            <person name="Wang P."/>
            <person name="Xu J."/>
            <person name="Bruns T."/>
            <person name="Baldrian P."/>
            <person name="Vilgalys R."/>
            <person name="Henrissat B."/>
            <person name="Grigoriev I.V."/>
            <person name="Hibbett D."/>
            <person name="Nagy L.G."/>
            <person name="Martin F.M."/>
        </authorList>
    </citation>
    <scope>NUCLEOTIDE SEQUENCE</scope>
    <source>
        <strain evidence="2">BED1</strain>
    </source>
</reference>
<feature type="compositionally biased region" description="Acidic residues" evidence="1">
    <location>
        <begin position="21"/>
        <end position="35"/>
    </location>
</feature>
<protein>
    <submittedName>
        <fullName evidence="2">Uncharacterized protein</fullName>
    </submittedName>
</protein>
<dbReference type="Proteomes" id="UP001194468">
    <property type="component" value="Unassembled WGS sequence"/>
</dbReference>
<evidence type="ECO:0000256" key="1">
    <source>
        <dbReference type="SAM" id="MobiDB-lite"/>
    </source>
</evidence>
<name>A0AAD4GMY2_BOLED</name>